<feature type="transmembrane region" description="Helical" evidence="1">
    <location>
        <begin position="43"/>
        <end position="63"/>
    </location>
</feature>
<dbReference type="AlphaFoldDB" id="A0A511XLA2"/>
<reference evidence="2 3" key="1">
    <citation type="submission" date="2019-07" db="EMBL/GenBank/DDBJ databases">
        <title>Whole genome shotgun sequence of Acetobacter oeni NBRC 105207.</title>
        <authorList>
            <person name="Hosoyama A."/>
            <person name="Uohara A."/>
            <person name="Ohji S."/>
            <person name="Ichikawa N."/>
        </authorList>
    </citation>
    <scope>NUCLEOTIDE SEQUENCE [LARGE SCALE GENOMIC DNA]</scope>
    <source>
        <strain evidence="2 3">NBRC 105207</strain>
    </source>
</reference>
<evidence type="ECO:0000256" key="1">
    <source>
        <dbReference type="SAM" id="Phobius"/>
    </source>
</evidence>
<protein>
    <submittedName>
        <fullName evidence="2">Uncharacterized protein</fullName>
    </submittedName>
</protein>
<evidence type="ECO:0000313" key="2">
    <source>
        <dbReference type="EMBL" id="GEN63733.1"/>
    </source>
</evidence>
<keyword evidence="1" id="KW-0472">Membrane</keyword>
<organism evidence="2 3">
    <name type="scientific">Acetobacter oeni</name>
    <dbReference type="NCBI Taxonomy" id="304077"/>
    <lineage>
        <taxon>Bacteria</taxon>
        <taxon>Pseudomonadati</taxon>
        <taxon>Pseudomonadota</taxon>
        <taxon>Alphaproteobacteria</taxon>
        <taxon>Acetobacterales</taxon>
        <taxon>Acetobacteraceae</taxon>
        <taxon>Acetobacter</taxon>
    </lineage>
</organism>
<accession>A0A511XLA2</accession>
<comment type="caution">
    <text evidence="2">The sequence shown here is derived from an EMBL/GenBank/DDBJ whole genome shotgun (WGS) entry which is preliminary data.</text>
</comment>
<sequence>MPVTTTFSDSEDLASIPRIAAAFETTEAFVDRTVVAGTAAAEAGGLVTAVVVAGVLLAGLDFLV</sequence>
<dbReference type="EMBL" id="BJYG01000025">
    <property type="protein sequence ID" value="GEN63733.1"/>
    <property type="molecule type" value="Genomic_DNA"/>
</dbReference>
<name>A0A511XLA2_9PROT</name>
<dbReference type="Proteomes" id="UP000321746">
    <property type="component" value="Unassembled WGS sequence"/>
</dbReference>
<gene>
    <name evidence="2" type="ORF">AOE01nite_19570</name>
</gene>
<evidence type="ECO:0000313" key="3">
    <source>
        <dbReference type="Proteomes" id="UP000321746"/>
    </source>
</evidence>
<keyword evidence="1" id="KW-0812">Transmembrane</keyword>
<keyword evidence="1" id="KW-1133">Transmembrane helix</keyword>
<keyword evidence="3" id="KW-1185">Reference proteome</keyword>
<proteinExistence type="predicted"/>